<comment type="caution">
    <text evidence="3">The sequence shown here is derived from an EMBL/GenBank/DDBJ whole genome shotgun (WGS) entry which is preliminary data.</text>
</comment>
<evidence type="ECO:0000313" key="4">
    <source>
        <dbReference type="Proteomes" id="UP001161405"/>
    </source>
</evidence>
<accession>A0ABQ5UPH0</accession>
<sequence length="253" mass="27915">MDHHHHEEKRRVWITGASSGIGYALAERMAGQGDNVSISARSADKLNELASASGNIDAFPLDVSVREDVHKTIDAIEAQAPIDVAILNAGAWALMDADQMDVAKIRTGLEVNYMGVIYAIEKLIPLMRERGGGHIAIMASVAGFRGLPRSMAYGPTKAALINLAETLKPELEQFGIHVSVINPGFVDTPATRDNPFPMPDLITADEAARYIAEGIDKQKVEIIFPWRFALIMKLLRILPNRPFYWAMRRIMGR</sequence>
<reference evidence="3" key="2">
    <citation type="submission" date="2023-01" db="EMBL/GenBank/DDBJ databases">
        <title>Draft genome sequence of Maritalea porphyrae strain NBRC 107169.</title>
        <authorList>
            <person name="Sun Q."/>
            <person name="Mori K."/>
        </authorList>
    </citation>
    <scope>NUCLEOTIDE SEQUENCE</scope>
    <source>
        <strain evidence="3">NBRC 107169</strain>
    </source>
</reference>
<dbReference type="PANTHER" id="PTHR44196">
    <property type="entry name" value="DEHYDROGENASE/REDUCTASE SDR FAMILY MEMBER 7B"/>
    <property type="match status" value="1"/>
</dbReference>
<dbReference type="Pfam" id="PF00106">
    <property type="entry name" value="adh_short"/>
    <property type="match status" value="1"/>
</dbReference>
<dbReference type="Proteomes" id="UP001161405">
    <property type="component" value="Unassembled WGS sequence"/>
</dbReference>
<evidence type="ECO:0000256" key="2">
    <source>
        <dbReference type="ARBA" id="ARBA00023002"/>
    </source>
</evidence>
<dbReference type="EMBL" id="BSNI01000001">
    <property type="protein sequence ID" value="GLQ15847.1"/>
    <property type="molecule type" value="Genomic_DNA"/>
</dbReference>
<dbReference type="Gene3D" id="3.40.50.720">
    <property type="entry name" value="NAD(P)-binding Rossmann-like Domain"/>
    <property type="match status" value="1"/>
</dbReference>
<reference evidence="3" key="1">
    <citation type="journal article" date="2014" name="Int. J. Syst. Evol. Microbiol.">
        <title>Complete genome of a new Firmicutes species belonging to the dominant human colonic microbiota ('Ruminococcus bicirculans') reveals two chromosomes and a selective capacity to utilize plant glucans.</title>
        <authorList>
            <consortium name="NISC Comparative Sequencing Program"/>
            <person name="Wegmann U."/>
            <person name="Louis P."/>
            <person name="Goesmann A."/>
            <person name="Henrissat B."/>
            <person name="Duncan S.H."/>
            <person name="Flint H.J."/>
        </authorList>
    </citation>
    <scope>NUCLEOTIDE SEQUENCE</scope>
    <source>
        <strain evidence="3">NBRC 107169</strain>
    </source>
</reference>
<dbReference type="InterPro" id="IPR002347">
    <property type="entry name" value="SDR_fam"/>
</dbReference>
<evidence type="ECO:0000313" key="3">
    <source>
        <dbReference type="EMBL" id="GLQ15847.1"/>
    </source>
</evidence>
<dbReference type="InterPro" id="IPR036291">
    <property type="entry name" value="NAD(P)-bd_dom_sf"/>
</dbReference>
<keyword evidence="4" id="KW-1185">Reference proteome</keyword>
<keyword evidence="2" id="KW-0560">Oxidoreductase</keyword>
<dbReference type="PANTHER" id="PTHR44196:SF1">
    <property type="entry name" value="DEHYDROGENASE_REDUCTASE SDR FAMILY MEMBER 7B"/>
    <property type="match status" value="1"/>
</dbReference>
<dbReference type="SUPFAM" id="SSF51735">
    <property type="entry name" value="NAD(P)-binding Rossmann-fold domains"/>
    <property type="match status" value="1"/>
</dbReference>
<proteinExistence type="inferred from homology"/>
<organism evidence="3 4">
    <name type="scientific">Maritalea porphyrae</name>
    <dbReference type="NCBI Taxonomy" id="880732"/>
    <lineage>
        <taxon>Bacteria</taxon>
        <taxon>Pseudomonadati</taxon>
        <taxon>Pseudomonadota</taxon>
        <taxon>Alphaproteobacteria</taxon>
        <taxon>Hyphomicrobiales</taxon>
        <taxon>Devosiaceae</taxon>
        <taxon>Maritalea</taxon>
    </lineage>
</organism>
<evidence type="ECO:0000256" key="1">
    <source>
        <dbReference type="ARBA" id="ARBA00006484"/>
    </source>
</evidence>
<comment type="similarity">
    <text evidence="1">Belongs to the short-chain dehydrogenases/reductases (SDR) family.</text>
</comment>
<dbReference type="PRINTS" id="PR00081">
    <property type="entry name" value="GDHRDH"/>
</dbReference>
<gene>
    <name evidence="3" type="ORF">GCM10007879_00960</name>
</gene>
<dbReference type="RefSeq" id="WP_284360923.1">
    <property type="nucleotide sequence ID" value="NZ_BSNI01000001.1"/>
</dbReference>
<protein>
    <submittedName>
        <fullName evidence="3">Oxidoreductase</fullName>
    </submittedName>
</protein>
<name>A0ABQ5UPH0_9HYPH</name>